<keyword evidence="2" id="KW-0732">Signal</keyword>
<evidence type="ECO:0000256" key="2">
    <source>
        <dbReference type="SAM" id="SignalP"/>
    </source>
</evidence>
<feature type="signal peptide" evidence="2">
    <location>
        <begin position="1"/>
        <end position="24"/>
    </location>
</feature>
<evidence type="ECO:0000313" key="5">
    <source>
        <dbReference type="Proteomes" id="UP001277761"/>
    </source>
</evidence>
<dbReference type="InterPro" id="IPR052336">
    <property type="entry name" value="MlaD_Phospholipid_Transporter"/>
</dbReference>
<feature type="region of interest" description="Disordered" evidence="1">
    <location>
        <begin position="475"/>
        <end position="495"/>
    </location>
</feature>
<dbReference type="EMBL" id="JAXAVX010000010">
    <property type="protein sequence ID" value="MDX8153105.1"/>
    <property type="molecule type" value="Genomic_DNA"/>
</dbReference>
<dbReference type="Pfam" id="PF02470">
    <property type="entry name" value="MlaD"/>
    <property type="match status" value="1"/>
</dbReference>
<evidence type="ECO:0000259" key="3">
    <source>
        <dbReference type="Pfam" id="PF02470"/>
    </source>
</evidence>
<gene>
    <name evidence="4" type="ORF">SK069_16010</name>
</gene>
<feature type="chain" id="PRO_5047415974" evidence="2">
    <location>
        <begin position="25"/>
        <end position="533"/>
    </location>
</feature>
<protein>
    <submittedName>
        <fullName evidence="4">MlaD family protein</fullName>
    </submittedName>
</protein>
<comment type="caution">
    <text evidence="4">The sequence shown here is derived from an EMBL/GenBank/DDBJ whole genome shotgun (WGS) entry which is preliminary data.</text>
</comment>
<evidence type="ECO:0000256" key="1">
    <source>
        <dbReference type="SAM" id="MobiDB-lite"/>
    </source>
</evidence>
<dbReference type="RefSeq" id="WP_319955257.1">
    <property type="nucleotide sequence ID" value="NZ_JAXAVX010000010.1"/>
</dbReference>
<dbReference type="PROSITE" id="PS51257">
    <property type="entry name" value="PROKAR_LIPOPROTEIN"/>
    <property type="match status" value="1"/>
</dbReference>
<accession>A0ABU4VNT9</accession>
<dbReference type="PANTHER" id="PTHR33371:SF4">
    <property type="entry name" value="INTERMEMBRANE PHOSPHOLIPID TRANSPORT SYSTEM BINDING PROTEIN MLAD"/>
    <property type="match status" value="1"/>
</dbReference>
<feature type="compositionally biased region" description="Low complexity" evidence="1">
    <location>
        <begin position="475"/>
        <end position="486"/>
    </location>
</feature>
<dbReference type="InterPro" id="IPR003399">
    <property type="entry name" value="Mce/MlaD"/>
</dbReference>
<name>A0ABU4VNT9_9ACTN</name>
<evidence type="ECO:0000313" key="4">
    <source>
        <dbReference type="EMBL" id="MDX8153105.1"/>
    </source>
</evidence>
<organism evidence="4 5">
    <name type="scientific">Patulibacter brassicae</name>
    <dbReference type="NCBI Taxonomy" id="1705717"/>
    <lineage>
        <taxon>Bacteria</taxon>
        <taxon>Bacillati</taxon>
        <taxon>Actinomycetota</taxon>
        <taxon>Thermoleophilia</taxon>
        <taxon>Solirubrobacterales</taxon>
        <taxon>Patulibacteraceae</taxon>
        <taxon>Patulibacter</taxon>
    </lineage>
</organism>
<sequence length="533" mass="56633">MSARRRILAGALALLALGTTTSLAACGGDGGDDGAYRVRATFGNAFAVIPGEEVRIAGARVGTVEDVDVDRERRAVLVLRIDDAGFRDFRRDAECSIRPQSIIGERFVECTPTQPRTTGSAPPPALRTATFDGQRQHLLPVANTVSPVDLDLVAGMMRLPERERTAVFLNSLGVGLAARGPELRRAIRAALPGLRETDRVLALLGDQNQQLRALVRDSDTALQPVARERDRLTRLLARAADVQGAVGEQRAALDRDLRLLPGTLRELRPTMAELSRLSRQGTPLLRDLRSAAPAGAELLRAAAPFSRRALRPIQDLGETADVARVALRRADPVVAELQRVATTTRGILDDARPLTQSLEDSGGFRRVLDYIFFQTLAVNAYDDAGHYLRINLIVNQCSAYATTPTVGCSAALGGATAGARSARGGRRSGESPEMALTRRVLAGEDPATVLREARGSAAYRPLLRRLAAMRALQAAGTRGTAAPTTGTDDDPIDVRGSLLPGGAGDRAPGAGEIADDAGEAVGDALARLLGEDR</sequence>
<keyword evidence="5" id="KW-1185">Reference proteome</keyword>
<dbReference type="PANTHER" id="PTHR33371">
    <property type="entry name" value="INTERMEMBRANE PHOSPHOLIPID TRANSPORT SYSTEM BINDING PROTEIN MLAD-RELATED"/>
    <property type="match status" value="1"/>
</dbReference>
<reference evidence="4 5" key="1">
    <citation type="submission" date="2023-11" db="EMBL/GenBank/DDBJ databases">
        <authorList>
            <person name="Xu M."/>
            <person name="Jiang T."/>
        </authorList>
    </citation>
    <scope>NUCLEOTIDE SEQUENCE [LARGE SCALE GENOMIC DNA]</scope>
    <source>
        <strain evidence="4 5">SD</strain>
    </source>
</reference>
<feature type="domain" description="Mce/MlaD" evidence="3">
    <location>
        <begin position="35"/>
        <end position="112"/>
    </location>
</feature>
<dbReference type="Proteomes" id="UP001277761">
    <property type="component" value="Unassembled WGS sequence"/>
</dbReference>
<proteinExistence type="predicted"/>